<dbReference type="InterPro" id="IPR001932">
    <property type="entry name" value="PPM-type_phosphatase-like_dom"/>
</dbReference>
<dbReference type="AlphaFoldDB" id="A0AAW6RHX6"/>
<organism evidence="2 3">
    <name type="scientific">Ottowia cancrivicina</name>
    <dbReference type="NCBI Taxonomy" id="3040346"/>
    <lineage>
        <taxon>Bacteria</taxon>
        <taxon>Pseudomonadati</taxon>
        <taxon>Pseudomonadota</taxon>
        <taxon>Betaproteobacteria</taxon>
        <taxon>Burkholderiales</taxon>
        <taxon>Comamonadaceae</taxon>
        <taxon>Ottowia</taxon>
    </lineage>
</organism>
<dbReference type="Gene3D" id="3.60.40.10">
    <property type="entry name" value="PPM-type phosphatase domain"/>
    <property type="match status" value="1"/>
</dbReference>
<dbReference type="PANTHER" id="PTHR47992">
    <property type="entry name" value="PROTEIN PHOSPHATASE"/>
    <property type="match status" value="1"/>
</dbReference>
<dbReference type="InterPro" id="IPR036457">
    <property type="entry name" value="PPM-type-like_dom_sf"/>
</dbReference>
<comment type="caution">
    <text evidence="2">The sequence shown here is derived from an EMBL/GenBank/DDBJ whole genome shotgun (WGS) entry which is preliminary data.</text>
</comment>
<proteinExistence type="predicted"/>
<dbReference type="SMART" id="SM00332">
    <property type="entry name" value="PP2Cc"/>
    <property type="match status" value="1"/>
</dbReference>
<sequence length="269" mass="28614">MPSEASASPLWRYATLTDVGRVRQNNEDAIVIHPEQGVAVLADGMGGYNAGEVASALATELVASALAQWLAESCGEIAPEDIARAMHASVASANHAIFEAAHTRAECLGMGTTLVMAVCHGDCVHVGHVGDSRAYLWRGGELTRITRDHSLLQERMDAGLMTPEEAAESGFRGFVTRALGVEDWVQLDVSEMRARTGDVILLCSDGLTDMVDDSRLASLLAQSAELHEAARALVDEANANGGRDNVSVALCRFTGPAKKTGFLSKLQRK</sequence>
<dbReference type="RefSeq" id="WP_279523622.1">
    <property type="nucleotide sequence ID" value="NZ_JARVII010000002.1"/>
</dbReference>
<dbReference type="SMART" id="SM00331">
    <property type="entry name" value="PP2C_SIG"/>
    <property type="match status" value="1"/>
</dbReference>
<reference evidence="2 3" key="1">
    <citation type="submission" date="2023-04" db="EMBL/GenBank/DDBJ databases">
        <title>Ottowia paracancer sp. nov., isolated from human stomach.</title>
        <authorList>
            <person name="Song Y."/>
        </authorList>
    </citation>
    <scope>NUCLEOTIDE SEQUENCE [LARGE SCALE GENOMIC DNA]</scope>
    <source>
        <strain evidence="2 3">10c7w1</strain>
    </source>
</reference>
<dbReference type="GO" id="GO:0004722">
    <property type="term" value="F:protein serine/threonine phosphatase activity"/>
    <property type="evidence" value="ECO:0007669"/>
    <property type="project" value="InterPro"/>
</dbReference>
<dbReference type="CDD" id="cd00143">
    <property type="entry name" value="PP2Cc"/>
    <property type="match status" value="1"/>
</dbReference>
<dbReference type="NCBIfam" id="NF033484">
    <property type="entry name" value="Stp1_PP2C_phos"/>
    <property type="match status" value="1"/>
</dbReference>
<accession>A0AAW6RHX6</accession>
<dbReference type="InterPro" id="IPR015655">
    <property type="entry name" value="PP2C"/>
</dbReference>
<evidence type="ECO:0000313" key="3">
    <source>
        <dbReference type="Proteomes" id="UP001237156"/>
    </source>
</evidence>
<dbReference type="SUPFAM" id="SSF81606">
    <property type="entry name" value="PP2C-like"/>
    <property type="match status" value="1"/>
</dbReference>
<keyword evidence="3" id="KW-1185">Reference proteome</keyword>
<evidence type="ECO:0000313" key="2">
    <source>
        <dbReference type="EMBL" id="MDG9698558.1"/>
    </source>
</evidence>
<evidence type="ECO:0000259" key="1">
    <source>
        <dbReference type="PROSITE" id="PS51746"/>
    </source>
</evidence>
<protein>
    <submittedName>
        <fullName evidence="2">Stp1/IreP family PP2C-type Ser/Thr phosphatase</fullName>
    </submittedName>
</protein>
<gene>
    <name evidence="2" type="ORF">QB898_02280</name>
</gene>
<dbReference type="EMBL" id="JARVII010000002">
    <property type="protein sequence ID" value="MDG9698558.1"/>
    <property type="molecule type" value="Genomic_DNA"/>
</dbReference>
<dbReference type="Proteomes" id="UP001237156">
    <property type="component" value="Unassembled WGS sequence"/>
</dbReference>
<feature type="domain" description="PPM-type phosphatase" evidence="1">
    <location>
        <begin position="12"/>
        <end position="253"/>
    </location>
</feature>
<dbReference type="Pfam" id="PF13672">
    <property type="entry name" value="PP2C_2"/>
    <property type="match status" value="1"/>
</dbReference>
<dbReference type="PROSITE" id="PS51746">
    <property type="entry name" value="PPM_2"/>
    <property type="match status" value="1"/>
</dbReference>
<name>A0AAW6RHX6_9BURK</name>